<evidence type="ECO:0000256" key="4">
    <source>
        <dbReference type="ARBA" id="ARBA00022824"/>
    </source>
</evidence>
<organism evidence="10 11">
    <name type="scientific">Actinopolyspora saharensis</name>
    <dbReference type="NCBI Taxonomy" id="995062"/>
    <lineage>
        <taxon>Bacteria</taxon>
        <taxon>Bacillati</taxon>
        <taxon>Actinomycetota</taxon>
        <taxon>Actinomycetes</taxon>
        <taxon>Actinopolysporales</taxon>
        <taxon>Actinopolysporaceae</taxon>
        <taxon>Actinopolyspora</taxon>
    </lineage>
</organism>
<evidence type="ECO:0000313" key="10">
    <source>
        <dbReference type="EMBL" id="SDQ09372.1"/>
    </source>
</evidence>
<dbReference type="RefSeq" id="WP_092520330.1">
    <property type="nucleotide sequence ID" value="NZ_FNKO01000001.1"/>
</dbReference>
<feature type="transmembrane region" description="Helical" evidence="7">
    <location>
        <begin position="130"/>
        <end position="146"/>
    </location>
</feature>
<protein>
    <submittedName>
        <fullName evidence="10">Lipase maturation factor</fullName>
    </submittedName>
</protein>
<feature type="domain" description="Lipase maturation factor 1/2 C-terminal" evidence="9">
    <location>
        <begin position="338"/>
        <end position="473"/>
    </location>
</feature>
<accession>A0A1H0Y2I7</accession>
<keyword evidence="4" id="KW-0256">Endoplasmic reticulum</keyword>
<proteinExistence type="inferred from homology"/>
<feature type="transmembrane region" description="Helical" evidence="7">
    <location>
        <begin position="257"/>
        <end position="277"/>
    </location>
</feature>
<dbReference type="PANTHER" id="PTHR14463:SF10">
    <property type="entry name" value="LIPASE MATURATION FACTOR 1"/>
    <property type="match status" value="1"/>
</dbReference>
<feature type="domain" description="Lipase maturation factor 1/2 N-terminal" evidence="8">
    <location>
        <begin position="123"/>
        <end position="274"/>
    </location>
</feature>
<dbReference type="Proteomes" id="UP000199301">
    <property type="component" value="Unassembled WGS sequence"/>
</dbReference>
<evidence type="ECO:0000256" key="5">
    <source>
        <dbReference type="ARBA" id="ARBA00022989"/>
    </source>
</evidence>
<dbReference type="STRING" id="995062.SAMN04489718_0184"/>
<keyword evidence="3 7" id="KW-0812">Transmembrane</keyword>
<dbReference type="InterPro" id="IPR057433">
    <property type="entry name" value="LMF1/2_C"/>
</dbReference>
<dbReference type="PANTHER" id="PTHR14463">
    <property type="entry name" value="LIPASE MATURATION FACTOR"/>
    <property type="match status" value="1"/>
</dbReference>
<keyword evidence="11" id="KW-1185">Reference proteome</keyword>
<dbReference type="OrthoDB" id="9793230at2"/>
<keyword evidence="5 7" id="KW-1133">Transmembrane helix</keyword>
<reference evidence="11" key="1">
    <citation type="submission" date="2016-10" db="EMBL/GenBank/DDBJ databases">
        <authorList>
            <person name="Varghese N."/>
            <person name="Submissions S."/>
        </authorList>
    </citation>
    <scope>NUCLEOTIDE SEQUENCE [LARGE SCALE GENOMIC DNA]</scope>
    <source>
        <strain evidence="11">DSM 45459</strain>
    </source>
</reference>
<evidence type="ECO:0000256" key="2">
    <source>
        <dbReference type="ARBA" id="ARBA00005512"/>
    </source>
</evidence>
<comment type="subcellular location">
    <subcellularLocation>
        <location evidence="1">Endoplasmic reticulum membrane</location>
        <topology evidence="1">Multi-pass membrane protein</topology>
    </subcellularLocation>
</comment>
<keyword evidence="6 7" id="KW-0472">Membrane</keyword>
<feature type="transmembrane region" description="Helical" evidence="7">
    <location>
        <begin position="297"/>
        <end position="318"/>
    </location>
</feature>
<name>A0A1H0Y2I7_9ACTN</name>
<dbReference type="AlphaFoldDB" id="A0A1H0Y2I7"/>
<evidence type="ECO:0000256" key="1">
    <source>
        <dbReference type="ARBA" id="ARBA00004477"/>
    </source>
</evidence>
<dbReference type="GO" id="GO:0051604">
    <property type="term" value="P:protein maturation"/>
    <property type="evidence" value="ECO:0007669"/>
    <property type="project" value="InterPro"/>
</dbReference>
<dbReference type="InterPro" id="IPR009613">
    <property type="entry name" value="LMF"/>
</dbReference>
<feature type="transmembrane region" description="Helical" evidence="7">
    <location>
        <begin position="73"/>
        <end position="92"/>
    </location>
</feature>
<evidence type="ECO:0000256" key="3">
    <source>
        <dbReference type="ARBA" id="ARBA00022692"/>
    </source>
</evidence>
<dbReference type="Pfam" id="PF25179">
    <property type="entry name" value="LMF1_C"/>
    <property type="match status" value="1"/>
</dbReference>
<gene>
    <name evidence="10" type="ORF">SAMN04489718_0184</name>
</gene>
<feature type="transmembrane region" description="Helical" evidence="7">
    <location>
        <begin position="16"/>
        <end position="35"/>
    </location>
</feature>
<dbReference type="Pfam" id="PF06762">
    <property type="entry name" value="LMF1"/>
    <property type="match status" value="1"/>
</dbReference>
<sequence>MSWEWFWAPEYGPARFVFQHLLAATYVLAFVNVLAQFRPLLGEHGLTPAPRFLRNVPFRRAPSLFQLHYSDRLLLVVGWCGLLLSLATFLGAADTLPVWASTAVWFVLWAVYLSIVNIGQLWYAFGWESLLLETGFLAIFLGPAHTSPPAPVIWLLCWLLFRVEFGAGLIKVRGDPAWRDLTALYYHHETQPMPGPLSRRFHRAPRALHKVEVLANHFTQLIVPFGLFLPQPVASIAAVIMILTQAWLLLSGNFAWLNLITITLACAALDADLLRWVPVEALTPPGLLAEQDAASPLWHRAAVLALTALVIVLSYWPVRNMLGRGQVMNRSFNRIHLGNTYGAFGSITRTRYEVVLEGLGDDDSEWREYEFRGKPGDVTRRPPQIAPYHLRLDWLMWFVAISPSYGRGWLERLVIAALREDRRILRLLRHVPFREAPPRHVRVRLFEYRFSTPEEHRESGVWWVRTPITELIPPVSAEDVRAQR</sequence>
<feature type="transmembrane region" description="Helical" evidence="7">
    <location>
        <begin position="98"/>
        <end position="118"/>
    </location>
</feature>
<dbReference type="InterPro" id="IPR057434">
    <property type="entry name" value="LMF1/2_N"/>
</dbReference>
<evidence type="ECO:0000259" key="8">
    <source>
        <dbReference type="Pfam" id="PF06762"/>
    </source>
</evidence>
<evidence type="ECO:0000256" key="6">
    <source>
        <dbReference type="ARBA" id="ARBA00023136"/>
    </source>
</evidence>
<comment type="similarity">
    <text evidence="2">Belongs to the lipase maturation factor family.</text>
</comment>
<evidence type="ECO:0000313" key="11">
    <source>
        <dbReference type="Proteomes" id="UP000199301"/>
    </source>
</evidence>
<evidence type="ECO:0000259" key="9">
    <source>
        <dbReference type="Pfam" id="PF25179"/>
    </source>
</evidence>
<dbReference type="EMBL" id="FNKO01000001">
    <property type="protein sequence ID" value="SDQ09372.1"/>
    <property type="molecule type" value="Genomic_DNA"/>
</dbReference>
<evidence type="ECO:0000256" key="7">
    <source>
        <dbReference type="SAM" id="Phobius"/>
    </source>
</evidence>